<keyword evidence="4" id="KW-0862">Zinc</keyword>
<evidence type="ECO:0000256" key="6">
    <source>
        <dbReference type="ARBA" id="ARBA00036832"/>
    </source>
</evidence>
<evidence type="ECO:0000256" key="7">
    <source>
        <dbReference type="ARBA" id="ARBA00038889"/>
    </source>
</evidence>
<dbReference type="EMBL" id="HG937694">
    <property type="protein sequence ID" value="CDP36956.1"/>
    <property type="molecule type" value="Genomic_DNA"/>
</dbReference>
<evidence type="ECO:0000256" key="2">
    <source>
        <dbReference type="ARBA" id="ARBA00022723"/>
    </source>
</evidence>
<dbReference type="InterPro" id="IPR006680">
    <property type="entry name" value="Amidohydro-rel"/>
</dbReference>
<comment type="catalytic activity">
    <reaction evidence="6">
        <text>6-methylsalicylate + H(+) = 3-methylphenol + CO2</text>
        <dbReference type="Rhea" id="RHEA:23112"/>
        <dbReference type="ChEBI" id="CHEBI:15378"/>
        <dbReference type="ChEBI" id="CHEBI:16526"/>
        <dbReference type="ChEBI" id="CHEBI:17231"/>
        <dbReference type="ChEBI" id="CHEBI:36658"/>
        <dbReference type="EC" id="4.1.1.52"/>
    </reaction>
    <physiologicalReaction direction="left-to-right" evidence="6">
        <dbReference type="Rhea" id="RHEA:23113"/>
    </physiologicalReaction>
</comment>
<proteinExistence type="inferred from homology"/>
<dbReference type="InterPro" id="IPR032466">
    <property type="entry name" value="Metal_Hydrolase"/>
</dbReference>
<dbReference type="Gene3D" id="3.20.20.140">
    <property type="entry name" value="Metal-dependent hydrolases"/>
    <property type="match status" value="1"/>
</dbReference>
<dbReference type="EC" id="4.1.1.52" evidence="7"/>
<keyword evidence="3 8" id="KW-0210">Decarboxylase</keyword>
<dbReference type="PANTHER" id="PTHR21240">
    <property type="entry name" value="2-AMINO-3-CARBOXYLMUCONATE-6-SEMIALDEHYDE DECARBOXYLASE"/>
    <property type="match status" value="1"/>
</dbReference>
<accession>A0A060TCL3</accession>
<dbReference type="PANTHER" id="PTHR21240:SF29">
    <property type="entry name" value="AMIDOHYDROLASE-RELATED DOMAIN-CONTAINING PROTEIN"/>
    <property type="match status" value="1"/>
</dbReference>
<gene>
    <name evidence="10" type="ORF">GNLVRS02_ARAD1D00462g</name>
</gene>
<evidence type="ECO:0000259" key="9">
    <source>
        <dbReference type="Pfam" id="PF04909"/>
    </source>
</evidence>
<evidence type="ECO:0000256" key="1">
    <source>
        <dbReference type="ARBA" id="ARBA00005871"/>
    </source>
</evidence>
<evidence type="ECO:0000256" key="8">
    <source>
        <dbReference type="RuleBase" id="RU366045"/>
    </source>
</evidence>
<dbReference type="Pfam" id="PF04909">
    <property type="entry name" value="Amidohydro_2"/>
    <property type="match status" value="1"/>
</dbReference>
<dbReference type="PhylomeDB" id="A0A060TCL3"/>
<dbReference type="InterPro" id="IPR032465">
    <property type="entry name" value="ACMSD"/>
</dbReference>
<dbReference type="GO" id="GO:0005829">
    <property type="term" value="C:cytosol"/>
    <property type="evidence" value="ECO:0007669"/>
    <property type="project" value="TreeGrafter"/>
</dbReference>
<dbReference type="GO" id="GO:0016787">
    <property type="term" value="F:hydrolase activity"/>
    <property type="evidence" value="ECO:0007669"/>
    <property type="project" value="InterPro"/>
</dbReference>
<name>A0A060TCL3_BLAAD</name>
<reference evidence="10" key="2">
    <citation type="submission" date="2014-06" db="EMBL/GenBank/DDBJ databases">
        <title>The complete genome of Blastobotrys (Arxula) adeninivorans LS3 - a yeast of biotechnological interest.</title>
        <authorList>
            <person name="Kunze G."/>
            <person name="Gaillardin C."/>
            <person name="Czernicka M."/>
            <person name="Durrens P."/>
            <person name="Martin T."/>
            <person name="Boer E."/>
            <person name="Gabaldon T."/>
            <person name="Cruz J."/>
            <person name="Talla E."/>
            <person name="Marck C."/>
            <person name="Goffeau A."/>
            <person name="Barbe V."/>
            <person name="Baret P."/>
            <person name="Baronian K."/>
            <person name="Beier S."/>
            <person name="Bleykasten C."/>
            <person name="Bode R."/>
            <person name="Casaregola S."/>
            <person name="Despons L."/>
            <person name="Fairhead C."/>
            <person name="Giersberg M."/>
            <person name="Gierski P."/>
            <person name="Hahnel U."/>
            <person name="Hartmann A."/>
            <person name="Jankowska D."/>
            <person name="Jubin C."/>
            <person name="Jung P."/>
            <person name="Lafontaine I."/>
            <person name="Leh-Louis V."/>
            <person name="Lemaire M."/>
            <person name="Marcet-Houben M."/>
            <person name="Mascher M."/>
            <person name="Morel G."/>
            <person name="Richard G.-F."/>
            <person name="Riechen J."/>
            <person name="Sacerdot C."/>
            <person name="Sarkar A."/>
            <person name="Savel G."/>
            <person name="Schacherer J."/>
            <person name="Sherman D."/>
            <person name="Straub M.-L."/>
            <person name="Stein N."/>
            <person name="Thierry A."/>
            <person name="Trautwein-Schult A."/>
            <person name="Westhof E."/>
            <person name="Worch S."/>
            <person name="Dujon B."/>
            <person name="Souciet J.-L."/>
            <person name="Wincker P."/>
            <person name="Scholz U."/>
            <person name="Neuveglise N."/>
        </authorList>
    </citation>
    <scope>NUCLEOTIDE SEQUENCE</scope>
    <source>
        <strain evidence="10">LS3</strain>
    </source>
</reference>
<dbReference type="GO" id="GO:0047596">
    <property type="term" value="F:6-methylsalicylate decarboxylase activity"/>
    <property type="evidence" value="ECO:0007669"/>
    <property type="project" value="UniProtKB-EC"/>
</dbReference>
<dbReference type="SUPFAM" id="SSF51556">
    <property type="entry name" value="Metallo-dependent hydrolases"/>
    <property type="match status" value="1"/>
</dbReference>
<comment type="similarity">
    <text evidence="1">Belongs to the metallo-dependent hydrolases superfamily. ACMSD family.</text>
</comment>
<evidence type="ECO:0000313" key="10">
    <source>
        <dbReference type="EMBL" id="CDP36956.1"/>
    </source>
</evidence>
<dbReference type="GO" id="GO:0019748">
    <property type="term" value="P:secondary metabolic process"/>
    <property type="evidence" value="ECO:0007669"/>
    <property type="project" value="TreeGrafter"/>
</dbReference>
<evidence type="ECO:0000256" key="5">
    <source>
        <dbReference type="ARBA" id="ARBA00023239"/>
    </source>
</evidence>
<dbReference type="AlphaFoldDB" id="A0A060TCL3"/>
<reference evidence="10" key="1">
    <citation type="submission" date="2014-02" db="EMBL/GenBank/DDBJ databases">
        <authorList>
            <person name="Genoscope - CEA"/>
        </authorList>
    </citation>
    <scope>NUCLEOTIDE SEQUENCE</scope>
    <source>
        <strain evidence="10">LS3</strain>
    </source>
</reference>
<protein>
    <recommendedName>
        <fullName evidence="7">6-methylsalicylate decarboxylase</fullName>
        <ecNumber evidence="7">4.1.1.52</ecNumber>
    </recommendedName>
</protein>
<evidence type="ECO:0000256" key="3">
    <source>
        <dbReference type="ARBA" id="ARBA00022793"/>
    </source>
</evidence>
<dbReference type="GO" id="GO:0046872">
    <property type="term" value="F:metal ion binding"/>
    <property type="evidence" value="ECO:0007669"/>
    <property type="project" value="UniProtKB-KW"/>
</dbReference>
<evidence type="ECO:0000256" key="4">
    <source>
        <dbReference type="ARBA" id="ARBA00022833"/>
    </source>
</evidence>
<organism evidence="10">
    <name type="scientific">Blastobotrys adeninivorans</name>
    <name type="common">Yeast</name>
    <name type="synonym">Arxula adeninivorans</name>
    <dbReference type="NCBI Taxonomy" id="409370"/>
    <lineage>
        <taxon>Eukaryota</taxon>
        <taxon>Fungi</taxon>
        <taxon>Dikarya</taxon>
        <taxon>Ascomycota</taxon>
        <taxon>Saccharomycotina</taxon>
        <taxon>Dipodascomycetes</taxon>
        <taxon>Dipodascales</taxon>
        <taxon>Trichomonascaceae</taxon>
        <taxon>Blastobotrys</taxon>
    </lineage>
</organism>
<feature type="domain" description="Amidohydrolase-related" evidence="9">
    <location>
        <begin position="4"/>
        <end position="309"/>
    </location>
</feature>
<sequence length="317" mass="35604">MSRIDVHHHFITPEYRKAIEDQGGDPSGWPTPQWSLEDDMRLNREIQVGTTILSVTAPGCTIVPDRKERAALARSCNEYAKAVRDKYPKQYGFFATLPSLLDTEDALAEIAYACDELNADGVCVFTRYGPKSTYLGNPAFDPIWEELNRRSAVVFVHPTHPVDTNPVNGALPQPIIDYPHESTRAACDLLVNAHLKRFPNVKVILSHGGGTLPYIVQRASTFIAIFGKRDINEVMEEVRSFYYDLALVDRKASFALLRRLVSVDHILFGSDFPYAFEDSVKAFSELDGEELSDEEVEMVGWKNAVKLFPRLGSNYSS</sequence>
<keyword evidence="5 8" id="KW-0456">Lyase</keyword>
<keyword evidence="2" id="KW-0479">Metal-binding</keyword>